<keyword evidence="7 13" id="KW-0303">Gap junction</keyword>
<organism evidence="17 18">
    <name type="scientific">Umbra pygmaea</name>
    <name type="common">Eastern mudminnow</name>
    <dbReference type="NCBI Taxonomy" id="75934"/>
    <lineage>
        <taxon>Eukaryota</taxon>
        <taxon>Metazoa</taxon>
        <taxon>Chordata</taxon>
        <taxon>Craniata</taxon>
        <taxon>Vertebrata</taxon>
        <taxon>Euteleostomi</taxon>
        <taxon>Actinopterygii</taxon>
        <taxon>Neopterygii</taxon>
        <taxon>Teleostei</taxon>
        <taxon>Protacanthopterygii</taxon>
        <taxon>Esociformes</taxon>
        <taxon>Umbridae</taxon>
        <taxon>Umbra</taxon>
    </lineage>
</organism>
<evidence type="ECO:0000256" key="12">
    <source>
        <dbReference type="ARBA" id="ARBA00025131"/>
    </source>
</evidence>
<feature type="region of interest" description="Disordered" evidence="15">
    <location>
        <begin position="1"/>
        <end position="138"/>
    </location>
</feature>
<dbReference type="EMBL" id="JAGEUA010000007">
    <property type="protein sequence ID" value="KAL0969279.1"/>
    <property type="molecule type" value="Genomic_DNA"/>
</dbReference>
<evidence type="ECO:0000256" key="2">
    <source>
        <dbReference type="ARBA" id="ARBA00009452"/>
    </source>
</evidence>
<dbReference type="SMART" id="SM00033">
    <property type="entry name" value="CH"/>
    <property type="match status" value="1"/>
</dbReference>
<dbReference type="GO" id="GO:0005921">
    <property type="term" value="C:gap junction"/>
    <property type="evidence" value="ECO:0007669"/>
    <property type="project" value="UniProtKB-SubCell"/>
</dbReference>
<keyword evidence="10 13" id="KW-0206">Cytoskeleton</keyword>
<feature type="domain" description="Calponin-homology (CH)" evidence="16">
    <location>
        <begin position="498"/>
        <end position="603"/>
    </location>
</feature>
<comment type="caution">
    <text evidence="17">The sequence shown here is derived from an EMBL/GenBank/DDBJ whole genome shotgun (WGS) entry which is preliminary data.</text>
</comment>
<keyword evidence="11 13" id="KW-0131">Cell cycle</keyword>
<protein>
    <recommendedName>
        <fullName evidence="4 13">Cytospin-A</fullName>
    </recommendedName>
</protein>
<dbReference type="GO" id="GO:0005737">
    <property type="term" value="C:cytoplasm"/>
    <property type="evidence" value="ECO:0007669"/>
    <property type="project" value="UniProtKB-UniRule"/>
</dbReference>
<dbReference type="PANTHER" id="PTHR23167">
    <property type="entry name" value="CALPONIN HOMOLOGY DOMAIN-CONTAINING PROTEIN DDB_G0272472-RELATED"/>
    <property type="match status" value="1"/>
</dbReference>
<evidence type="ECO:0000256" key="1">
    <source>
        <dbReference type="ARBA" id="ARBA00004186"/>
    </source>
</evidence>
<keyword evidence="5 13" id="KW-0963">Cytoplasm</keyword>
<evidence type="ECO:0000256" key="5">
    <source>
        <dbReference type="ARBA" id="ARBA00022490"/>
    </source>
</evidence>
<keyword evidence="18" id="KW-1185">Reference proteome</keyword>
<evidence type="ECO:0000313" key="18">
    <source>
        <dbReference type="Proteomes" id="UP001557470"/>
    </source>
</evidence>
<feature type="compositionally biased region" description="Polar residues" evidence="15">
    <location>
        <begin position="291"/>
        <end position="316"/>
    </location>
</feature>
<gene>
    <name evidence="17" type="ORF">UPYG_G00224940</name>
</gene>
<dbReference type="InterPro" id="IPR050540">
    <property type="entry name" value="F-actin_Monoox_Mical"/>
</dbReference>
<name>A0ABD0WCA4_UMBPY</name>
<evidence type="ECO:0000256" key="15">
    <source>
        <dbReference type="SAM" id="MobiDB-lite"/>
    </source>
</evidence>
<dbReference type="InterPro" id="IPR001715">
    <property type="entry name" value="CH_dom"/>
</dbReference>
<feature type="compositionally biased region" description="Low complexity" evidence="15">
    <location>
        <begin position="406"/>
        <end position="416"/>
    </location>
</feature>
<feature type="compositionally biased region" description="Polar residues" evidence="15">
    <location>
        <begin position="417"/>
        <end position="447"/>
    </location>
</feature>
<feature type="compositionally biased region" description="Basic and acidic residues" evidence="15">
    <location>
        <begin position="317"/>
        <end position="404"/>
    </location>
</feature>
<dbReference type="PROSITE" id="PS50021">
    <property type="entry name" value="CH"/>
    <property type="match status" value="1"/>
</dbReference>
<evidence type="ECO:0000256" key="14">
    <source>
        <dbReference type="SAM" id="Coils"/>
    </source>
</evidence>
<feature type="compositionally biased region" description="Basic and acidic residues" evidence="15">
    <location>
        <begin position="464"/>
        <end position="482"/>
    </location>
</feature>
<sequence>MGSFSSKDGHGTTGHNLDVFQTPPTSPVTFSLPPNTPIAPSTPAQTENPHQSAAFAPAHPAAPPPASAPDLNVRRPVPGFIYPQGRTGNDVASIRERVEVGHNGGPVSSTPKTPVPEGKSVAISPTNSPLSLGEVSPSGESCKDSGLCQSLLEGHGDADSLELERLVEECRTALGLTPSQYAVLNSADVLKRLLLDRQELTAELQSLKETTQTERGEWLQFQADLQVAVAVADRLRAEAEEELSALRIVQKDVEQELAAAKHRQNETDEQLVTLRGDLMECRQKLAQISLNQGSGPAQSQGETQSQESATGETSTPDTREGILRGRDRGIRRQGRERGHEELEKRSKDAGMESVLVEKARADAKGVENRDLKNVTNQERSREERHGTKENTKDIPRIVTQERSRSLSRLPMSSDSPAVQNGTSQSNTSTLAGSTNKVSPLTSQSQTVGRRGLERQDSWSSTHTGKQEEALNQHNLRPDQAFKTRPQDGFSLLLRRHGGSRRNSLLRWCQCRTQGYKNIDITNFSSSWADGLAFCAVYHTYLPSHIPYSTLSPDSKRENLSLAFKTGENVGIPTSVSIEEMLRPGGPDWQRVLGYVESMYRHFEM</sequence>
<dbReference type="Pfam" id="PF00307">
    <property type="entry name" value="CH"/>
    <property type="match status" value="1"/>
</dbReference>
<dbReference type="GO" id="GO:0051301">
    <property type="term" value="P:cell division"/>
    <property type="evidence" value="ECO:0007669"/>
    <property type="project" value="UniProtKB-UniRule"/>
</dbReference>
<keyword evidence="9 14" id="KW-0175">Coiled coil</keyword>
<evidence type="ECO:0000259" key="16">
    <source>
        <dbReference type="PROSITE" id="PS50021"/>
    </source>
</evidence>
<dbReference type="Gene3D" id="1.10.418.10">
    <property type="entry name" value="Calponin-like domain"/>
    <property type="match status" value="1"/>
</dbReference>
<evidence type="ECO:0000256" key="4">
    <source>
        <dbReference type="ARBA" id="ARBA00015657"/>
    </source>
</evidence>
<dbReference type="Proteomes" id="UP001557470">
    <property type="component" value="Unassembled WGS sequence"/>
</dbReference>
<evidence type="ECO:0000256" key="8">
    <source>
        <dbReference type="ARBA" id="ARBA00022949"/>
    </source>
</evidence>
<keyword evidence="8 13" id="KW-0965">Cell junction</keyword>
<evidence type="ECO:0000256" key="9">
    <source>
        <dbReference type="ARBA" id="ARBA00023054"/>
    </source>
</evidence>
<dbReference type="GO" id="GO:0005819">
    <property type="term" value="C:spindle"/>
    <property type="evidence" value="ECO:0007669"/>
    <property type="project" value="UniProtKB-SubCell"/>
</dbReference>
<feature type="compositionally biased region" description="Low complexity" evidence="15">
    <location>
        <begin position="49"/>
        <end position="59"/>
    </location>
</feature>
<reference evidence="17 18" key="1">
    <citation type="submission" date="2024-06" db="EMBL/GenBank/DDBJ databases">
        <authorList>
            <person name="Pan Q."/>
            <person name="Wen M."/>
            <person name="Jouanno E."/>
            <person name="Zahm M."/>
            <person name="Klopp C."/>
            <person name="Cabau C."/>
            <person name="Louis A."/>
            <person name="Berthelot C."/>
            <person name="Parey E."/>
            <person name="Roest Crollius H."/>
            <person name="Montfort J."/>
            <person name="Robinson-Rechavi M."/>
            <person name="Bouchez O."/>
            <person name="Lampietro C."/>
            <person name="Lopez Roques C."/>
            <person name="Donnadieu C."/>
            <person name="Postlethwait J."/>
            <person name="Bobe J."/>
            <person name="Verreycken H."/>
            <person name="Guiguen Y."/>
        </authorList>
    </citation>
    <scope>NUCLEOTIDE SEQUENCE [LARGE SCALE GENOMIC DNA]</scope>
    <source>
        <strain evidence="17">Up_M1</strain>
        <tissue evidence="17">Testis</tissue>
    </source>
</reference>
<feature type="compositionally biased region" description="Polar residues" evidence="15">
    <location>
        <begin position="27"/>
        <end position="48"/>
    </location>
</feature>
<dbReference type="SUPFAM" id="SSF47576">
    <property type="entry name" value="Calponin-homology domain, CH-domain"/>
    <property type="match status" value="1"/>
</dbReference>
<feature type="region of interest" description="Disordered" evidence="15">
    <location>
        <begin position="291"/>
        <end position="482"/>
    </location>
</feature>
<feature type="coiled-coil region" evidence="14">
    <location>
        <begin position="190"/>
        <end position="270"/>
    </location>
</feature>
<evidence type="ECO:0000256" key="10">
    <source>
        <dbReference type="ARBA" id="ARBA00023212"/>
    </source>
</evidence>
<evidence type="ECO:0000313" key="17">
    <source>
        <dbReference type="EMBL" id="KAL0969279.1"/>
    </source>
</evidence>
<dbReference type="InterPro" id="IPR036872">
    <property type="entry name" value="CH_dom_sf"/>
</dbReference>
<evidence type="ECO:0000256" key="7">
    <source>
        <dbReference type="ARBA" id="ARBA00022868"/>
    </source>
</evidence>
<evidence type="ECO:0000256" key="3">
    <source>
        <dbReference type="ARBA" id="ARBA00011235"/>
    </source>
</evidence>
<keyword evidence="6 13" id="KW-0132">Cell division</keyword>
<evidence type="ECO:0000256" key="6">
    <source>
        <dbReference type="ARBA" id="ARBA00022618"/>
    </source>
</evidence>
<dbReference type="PANTHER" id="PTHR23167:SF18">
    <property type="entry name" value="CYTOSPIN-A"/>
    <property type="match status" value="1"/>
</dbReference>
<evidence type="ECO:0000256" key="11">
    <source>
        <dbReference type="ARBA" id="ARBA00023306"/>
    </source>
</evidence>
<comment type="similarity">
    <text evidence="2 13">Belongs to the cytospin-A family.</text>
</comment>
<accession>A0ABD0WCA4</accession>
<comment type="subcellular location">
    <subcellularLocation>
        <location evidence="1 13">Cytoplasm</location>
        <location evidence="1 13">Cytoskeleton</location>
        <location evidence="1 13">Spindle</location>
    </subcellularLocation>
    <subcellularLocation>
        <location evidence="13">Cytoplasm</location>
        <location evidence="13">Cytoskeleton</location>
    </subcellularLocation>
    <subcellularLocation>
        <location evidence="13">Cell junction</location>
        <location evidence="13">Gap junction</location>
    </subcellularLocation>
</comment>
<dbReference type="AlphaFoldDB" id="A0ABD0WCA4"/>
<dbReference type="FunFam" id="1.10.418.10:FF:000020">
    <property type="entry name" value="Cytospin-A isoform 1"/>
    <property type="match status" value="1"/>
</dbReference>
<comment type="function">
    <text evidence="12 13">Involved in cytokinesis and spindle organization. May play a role in actin cytoskeleton organization and microtubule stabilization and hence required for proper cell adhesion and migration.</text>
</comment>
<proteinExistence type="inferred from homology"/>
<evidence type="ECO:0000256" key="13">
    <source>
        <dbReference type="RuleBase" id="RU367063"/>
    </source>
</evidence>
<comment type="subunit">
    <text evidence="3 13">May interact with both microtubules and actin cytoskeleton.</text>
</comment>